<keyword evidence="5" id="KW-0732">Signal</keyword>
<evidence type="ECO:0000256" key="5">
    <source>
        <dbReference type="SAM" id="SignalP"/>
    </source>
</evidence>
<dbReference type="Gene3D" id="2.40.160.50">
    <property type="entry name" value="membrane protein fhac: a member of the omp85/tpsb transporter family"/>
    <property type="match status" value="1"/>
</dbReference>
<dbReference type="InterPro" id="IPR002641">
    <property type="entry name" value="PNPLA_dom"/>
</dbReference>
<dbReference type="Pfam" id="PF01734">
    <property type="entry name" value="Patatin"/>
    <property type="match status" value="1"/>
</dbReference>
<evidence type="ECO:0000256" key="1">
    <source>
        <dbReference type="ARBA" id="ARBA00022801"/>
    </source>
</evidence>
<feature type="signal peptide" evidence="5">
    <location>
        <begin position="1"/>
        <end position="31"/>
    </location>
</feature>
<dbReference type="InterPro" id="IPR010827">
    <property type="entry name" value="BamA/TamA_POTRA"/>
</dbReference>
<feature type="short sequence motif" description="DGA/G" evidence="4">
    <location>
        <begin position="226"/>
        <end position="228"/>
    </location>
</feature>
<feature type="short sequence motif" description="GXSXG" evidence="4">
    <location>
        <begin position="78"/>
        <end position="82"/>
    </location>
</feature>
<reference evidence="7" key="1">
    <citation type="submission" date="2022-01" db="EMBL/GenBank/DDBJ databases">
        <title>Whole genome-based taxonomy of the Shewanellaceae.</title>
        <authorList>
            <person name="Martin-Rodriguez A.J."/>
        </authorList>
    </citation>
    <scope>NUCLEOTIDE SEQUENCE</scope>
    <source>
        <strain evidence="7">DSM 16422</strain>
    </source>
</reference>
<protein>
    <submittedName>
        <fullName evidence="7">Patatin-like phospholipase family protein</fullName>
    </submittedName>
</protein>
<dbReference type="GO" id="GO:0019867">
    <property type="term" value="C:outer membrane"/>
    <property type="evidence" value="ECO:0007669"/>
    <property type="project" value="InterPro"/>
</dbReference>
<dbReference type="Gene3D" id="3.40.1090.10">
    <property type="entry name" value="Cytosolic phospholipase A2 catalytic domain"/>
    <property type="match status" value="2"/>
</dbReference>
<dbReference type="PROSITE" id="PS51635">
    <property type="entry name" value="PNPLA"/>
    <property type="match status" value="1"/>
</dbReference>
<sequence length="756" mass="83462">MQACLHFFGWSFRTPLSIVLGLILVSNNLYAAEATVSEDNERPRIGLVLSGGGAKGAAHIGVLQVLEANHIPVDYVAGTSIGAYVGGMYALGFSADEIEKIMLEGEWDAGYSDTIPREDLSYRDKQLRDKYNIPINIGFNKGTITSPSGLLQGQTMSQLLRRSTDLVEQFGDFDDLAIPYRAVATNLVTSEAVVLTKGSVVKAMQASATVPGALQPAEIDGLLLVDGGIANNMPVDVVKDMGADIIIAVDIGSPLASKSQLDNTIAVLEQLSTILTKASTEKQKKLLDKKDILIRPWIDNLSTTDFSIMPQALVIGEQAAQLKYEQLSKLSIPEEQYQKYQHAKRQKRLAWVDPIKQPIYRIVLNNESKVSDKLILDRLGIKEGDVVTKESLEKAVKRIYSLNKFERVDVDFTDSVEGRTLTVTSLDKSWGPNYFNAGFNWEDDFTLDSAVTISLAYAMTDLTENGGEWRNELDLGSQKTFASEFYQPLDRDQDTYLRVRYQYDMNSWDLYDQNERLYELNNSVHSLLMGVGYNFSDAGILGLGFIGERGHVDNSQLLGDGFDYQTYGGYFRVGYDTLNSISFPTEGNRFTLTAYYRDEKYQTKGIDDASDNTFQIEADWKGALKLGNHAIVGKAAVSTVDSDGNFSVHISNLGGFLNLSGFHKGALAGAHKVFGAIIYQYDLGRDMLITDIPLYVGTSLEAGNVWYLKEDVDLDDLIYSSSLYLGTDTSWGPAALGFGFSDTGDKSVYLFVGKNF</sequence>
<dbReference type="GO" id="GO:0016787">
    <property type="term" value="F:hydrolase activity"/>
    <property type="evidence" value="ECO:0007669"/>
    <property type="project" value="UniProtKB-UniRule"/>
</dbReference>
<dbReference type="AlphaFoldDB" id="A0A9X1ZHY7"/>
<dbReference type="InterPro" id="IPR050301">
    <property type="entry name" value="NTE"/>
</dbReference>
<feature type="domain" description="PNPLA" evidence="6">
    <location>
        <begin position="47"/>
        <end position="239"/>
    </location>
</feature>
<dbReference type="Proteomes" id="UP001139333">
    <property type="component" value="Unassembled WGS sequence"/>
</dbReference>
<dbReference type="PANTHER" id="PTHR14226:SF29">
    <property type="entry name" value="NEUROPATHY TARGET ESTERASE SWS"/>
    <property type="match status" value="1"/>
</dbReference>
<feature type="active site" description="Nucleophile" evidence="4">
    <location>
        <position position="80"/>
    </location>
</feature>
<evidence type="ECO:0000256" key="2">
    <source>
        <dbReference type="ARBA" id="ARBA00022963"/>
    </source>
</evidence>
<evidence type="ECO:0000259" key="6">
    <source>
        <dbReference type="PROSITE" id="PS51635"/>
    </source>
</evidence>
<dbReference type="SUPFAM" id="SSF52151">
    <property type="entry name" value="FabD/lysophospholipase-like"/>
    <property type="match status" value="1"/>
</dbReference>
<dbReference type="PANTHER" id="PTHR14226">
    <property type="entry name" value="NEUROPATHY TARGET ESTERASE/SWISS CHEESE D.MELANOGASTER"/>
    <property type="match status" value="1"/>
</dbReference>
<comment type="caution">
    <text evidence="7">The sequence shown here is derived from an EMBL/GenBank/DDBJ whole genome shotgun (WGS) entry which is preliminary data.</text>
</comment>
<keyword evidence="1 4" id="KW-0378">Hydrolase</keyword>
<evidence type="ECO:0000256" key="3">
    <source>
        <dbReference type="ARBA" id="ARBA00023098"/>
    </source>
</evidence>
<name>A0A9X1ZHY7_9GAMM</name>
<dbReference type="InterPro" id="IPR016035">
    <property type="entry name" value="Acyl_Trfase/lysoPLipase"/>
</dbReference>
<keyword evidence="8" id="KW-1185">Reference proteome</keyword>
<feature type="active site" description="Proton acceptor" evidence="4">
    <location>
        <position position="226"/>
    </location>
</feature>
<feature type="chain" id="PRO_5040944689" evidence="5">
    <location>
        <begin position="32"/>
        <end position="756"/>
    </location>
</feature>
<proteinExistence type="predicted"/>
<evidence type="ECO:0000313" key="7">
    <source>
        <dbReference type="EMBL" id="MCL1142073.1"/>
    </source>
</evidence>
<evidence type="ECO:0000313" key="8">
    <source>
        <dbReference type="Proteomes" id="UP001139333"/>
    </source>
</evidence>
<keyword evidence="2 4" id="KW-0442">Lipid degradation</keyword>
<dbReference type="EMBL" id="JAKIKP010000003">
    <property type="protein sequence ID" value="MCL1142073.1"/>
    <property type="molecule type" value="Genomic_DNA"/>
</dbReference>
<dbReference type="CDD" id="cd07205">
    <property type="entry name" value="Pat_PNPLA6_PNPLA7_NTE1_like"/>
    <property type="match status" value="1"/>
</dbReference>
<feature type="short sequence motif" description="GXGXXG" evidence="4">
    <location>
        <begin position="51"/>
        <end position="56"/>
    </location>
</feature>
<dbReference type="Pfam" id="PF07244">
    <property type="entry name" value="POTRA"/>
    <property type="match status" value="1"/>
</dbReference>
<dbReference type="GO" id="GO:0016042">
    <property type="term" value="P:lipid catabolic process"/>
    <property type="evidence" value="ECO:0007669"/>
    <property type="project" value="UniProtKB-UniRule"/>
</dbReference>
<organism evidence="7 8">
    <name type="scientific">Shewanella gaetbuli</name>
    <dbReference type="NCBI Taxonomy" id="220752"/>
    <lineage>
        <taxon>Bacteria</taxon>
        <taxon>Pseudomonadati</taxon>
        <taxon>Pseudomonadota</taxon>
        <taxon>Gammaproteobacteria</taxon>
        <taxon>Alteromonadales</taxon>
        <taxon>Shewanellaceae</taxon>
        <taxon>Shewanella</taxon>
    </lineage>
</organism>
<evidence type="ECO:0000256" key="4">
    <source>
        <dbReference type="PROSITE-ProRule" id="PRU01161"/>
    </source>
</evidence>
<accession>A0A9X1ZHY7</accession>
<dbReference type="Gene3D" id="3.10.20.310">
    <property type="entry name" value="membrane protein fhac"/>
    <property type="match status" value="1"/>
</dbReference>
<dbReference type="RefSeq" id="WP_248994760.1">
    <property type="nucleotide sequence ID" value="NZ_JAKIKP010000003.1"/>
</dbReference>
<gene>
    <name evidence="7" type="ORF">L2672_05130</name>
</gene>
<keyword evidence="3 4" id="KW-0443">Lipid metabolism</keyword>